<dbReference type="PANTHER" id="PTHR13384">
    <property type="entry name" value="G PATCH DOMAIN-CONTAINING PROTEIN 1"/>
    <property type="match status" value="1"/>
</dbReference>
<feature type="region of interest" description="Disordered" evidence="1">
    <location>
        <begin position="1"/>
        <end position="21"/>
    </location>
</feature>
<dbReference type="GO" id="GO:0005634">
    <property type="term" value="C:nucleus"/>
    <property type="evidence" value="ECO:0007669"/>
    <property type="project" value="TreeGrafter"/>
</dbReference>
<dbReference type="AlphaFoldDB" id="A0A401Q6Y0"/>
<protein>
    <recommendedName>
        <fullName evidence="2">G patch domain-containing protein</fullName>
    </recommendedName>
</protein>
<evidence type="ECO:0000259" key="2">
    <source>
        <dbReference type="Pfam" id="PF07713"/>
    </source>
</evidence>
<accession>A0A401Q6Y0</accession>
<evidence type="ECO:0000313" key="4">
    <source>
        <dbReference type="Proteomes" id="UP000288216"/>
    </source>
</evidence>
<keyword evidence="4" id="KW-1185">Reference proteome</keyword>
<dbReference type="EMBL" id="BFAA01018709">
    <property type="protein sequence ID" value="GCB81113.1"/>
    <property type="molecule type" value="Genomic_DNA"/>
</dbReference>
<dbReference type="Proteomes" id="UP000288216">
    <property type="component" value="Unassembled WGS sequence"/>
</dbReference>
<feature type="domain" description="G patch" evidence="2">
    <location>
        <begin position="1"/>
        <end position="46"/>
    </location>
</feature>
<feature type="compositionally biased region" description="Polar residues" evidence="1">
    <location>
        <begin position="1"/>
        <end position="11"/>
    </location>
</feature>
<dbReference type="GO" id="GO:0003723">
    <property type="term" value="F:RNA binding"/>
    <property type="evidence" value="ECO:0007669"/>
    <property type="project" value="TreeGrafter"/>
</dbReference>
<dbReference type="Pfam" id="PF07713">
    <property type="entry name" value="DUF1604"/>
    <property type="match status" value="1"/>
</dbReference>
<dbReference type="GO" id="GO:0006397">
    <property type="term" value="P:mRNA processing"/>
    <property type="evidence" value="ECO:0007669"/>
    <property type="project" value="InterPro"/>
</dbReference>
<evidence type="ECO:0000313" key="3">
    <source>
        <dbReference type="EMBL" id="GCB81113.1"/>
    </source>
</evidence>
<dbReference type="OrthoDB" id="20507at2759"/>
<name>A0A401Q6Y0_SCYTO</name>
<dbReference type="STRING" id="75743.A0A401Q6Y0"/>
<dbReference type="InterPro" id="IPR011666">
    <property type="entry name" value="DUF1604"/>
</dbReference>
<gene>
    <name evidence="3" type="ORF">scyTo_0021332</name>
</gene>
<reference evidence="3 4" key="1">
    <citation type="journal article" date="2018" name="Nat. Ecol. Evol.">
        <title>Shark genomes provide insights into elasmobranch evolution and the origin of vertebrates.</title>
        <authorList>
            <person name="Hara Y"/>
            <person name="Yamaguchi K"/>
            <person name="Onimaru K"/>
            <person name="Kadota M"/>
            <person name="Koyanagi M"/>
            <person name="Keeley SD"/>
            <person name="Tatsumi K"/>
            <person name="Tanaka K"/>
            <person name="Motone F"/>
            <person name="Kageyama Y"/>
            <person name="Nozu R"/>
            <person name="Adachi N"/>
            <person name="Nishimura O"/>
            <person name="Nakagawa R"/>
            <person name="Tanegashima C"/>
            <person name="Kiyatake I"/>
            <person name="Matsumoto R"/>
            <person name="Murakumo K"/>
            <person name="Nishida K"/>
            <person name="Terakita A"/>
            <person name="Kuratani S"/>
            <person name="Sato K"/>
            <person name="Hyodo S Kuraku.S."/>
        </authorList>
    </citation>
    <scope>NUCLEOTIDE SEQUENCE [LARGE SCALE GENOMIC DNA]</scope>
</reference>
<feature type="non-terminal residue" evidence="3">
    <location>
        <position position="1"/>
    </location>
</feature>
<dbReference type="PANTHER" id="PTHR13384:SF19">
    <property type="entry name" value="G PATCH DOMAIN-CONTAINING PROTEIN 1"/>
    <property type="match status" value="1"/>
</dbReference>
<proteinExistence type="predicted"/>
<organism evidence="3 4">
    <name type="scientific">Scyliorhinus torazame</name>
    <name type="common">Cloudy catshark</name>
    <name type="synonym">Catulus torazame</name>
    <dbReference type="NCBI Taxonomy" id="75743"/>
    <lineage>
        <taxon>Eukaryota</taxon>
        <taxon>Metazoa</taxon>
        <taxon>Chordata</taxon>
        <taxon>Craniata</taxon>
        <taxon>Vertebrata</taxon>
        <taxon>Chondrichthyes</taxon>
        <taxon>Elasmobranchii</taxon>
        <taxon>Galeomorphii</taxon>
        <taxon>Galeoidea</taxon>
        <taxon>Carcharhiniformes</taxon>
        <taxon>Scyliorhinidae</taxon>
        <taxon>Scyliorhinus</taxon>
    </lineage>
</organism>
<sequence>WAPSTFISSRQQKADKQLFSPEQFMDEEDLKEHGIAPKGITTTDDFASKAKDKIREKSRALASVAAPIPGATILDDMISPAK</sequence>
<evidence type="ECO:0000256" key="1">
    <source>
        <dbReference type="SAM" id="MobiDB-lite"/>
    </source>
</evidence>
<comment type="caution">
    <text evidence="3">The sequence shown here is derived from an EMBL/GenBank/DDBJ whole genome shotgun (WGS) entry which is preliminary data.</text>
</comment>